<reference evidence="1 2" key="1">
    <citation type="submission" date="2019-07" db="EMBL/GenBank/DDBJ databases">
        <title>Serratia dokdonensis sp. nov., an elicitor of systemic resistance in Nicotiana Tabacum.</title>
        <authorList>
            <person name="Son J.-S."/>
            <person name="Hwang Y.-J."/>
            <person name="Lee S.-Y."/>
            <person name="Ghim S.-Y."/>
        </authorList>
    </citation>
    <scope>NUCLEOTIDE SEQUENCE [LARGE SCALE GENOMIC DNA]</scope>
    <source>
        <strain evidence="1 2">KUDC3025</strain>
    </source>
</reference>
<evidence type="ECO:0000313" key="2">
    <source>
        <dbReference type="Proteomes" id="UP000430368"/>
    </source>
</evidence>
<keyword evidence="2" id="KW-1185">Reference proteome</keyword>
<dbReference type="Pfam" id="PF06755">
    <property type="entry name" value="CbtA_toxin"/>
    <property type="match status" value="1"/>
</dbReference>
<dbReference type="InterPro" id="IPR009610">
    <property type="entry name" value="CbtA_toxin"/>
</dbReference>
<dbReference type="RefSeq" id="WP_160030004.1">
    <property type="nucleotide sequence ID" value="NZ_CP041764.1"/>
</dbReference>
<dbReference type="EMBL" id="CP041764">
    <property type="protein sequence ID" value="QHA88031.1"/>
    <property type="molecule type" value="Genomic_DNA"/>
</dbReference>
<dbReference type="Proteomes" id="UP000430368">
    <property type="component" value="Chromosome"/>
</dbReference>
<evidence type="ECO:0008006" key="3">
    <source>
        <dbReference type="Google" id="ProtNLM"/>
    </source>
</evidence>
<accession>A0ABX6GP16</accession>
<gene>
    <name evidence="1" type="ORF">FO014_14320</name>
</gene>
<name>A0ABX6GP16_9GAMM</name>
<sequence>MTEEQHHWQTVAGALLSRHYGLALNDTDLCEEVCVIALQEAGLRPYEAINDLAEKFDLERIDVSDYQQLSPAIRLAHELRVVRELSGH</sequence>
<protein>
    <recommendedName>
        <fullName evidence="3">Toxin YkfI</fullName>
    </recommendedName>
</protein>
<evidence type="ECO:0000313" key="1">
    <source>
        <dbReference type="EMBL" id="QHA88031.1"/>
    </source>
</evidence>
<organism evidence="1 2">
    <name type="scientific">Serratia rhizosphaerae</name>
    <dbReference type="NCBI Taxonomy" id="2597702"/>
    <lineage>
        <taxon>Bacteria</taxon>
        <taxon>Pseudomonadati</taxon>
        <taxon>Pseudomonadota</taxon>
        <taxon>Gammaproteobacteria</taxon>
        <taxon>Enterobacterales</taxon>
        <taxon>Yersiniaceae</taxon>
        <taxon>Serratia</taxon>
    </lineage>
</organism>
<proteinExistence type="predicted"/>